<gene>
    <name evidence="6" type="ORF">GIB67_018083</name>
</gene>
<evidence type="ECO:0000313" key="7">
    <source>
        <dbReference type="Proteomes" id="UP000541444"/>
    </source>
</evidence>
<keyword evidence="2" id="KW-0472">Membrane</keyword>
<organism evidence="6 7">
    <name type="scientific">Kingdonia uniflora</name>
    <dbReference type="NCBI Taxonomy" id="39325"/>
    <lineage>
        <taxon>Eukaryota</taxon>
        <taxon>Viridiplantae</taxon>
        <taxon>Streptophyta</taxon>
        <taxon>Embryophyta</taxon>
        <taxon>Tracheophyta</taxon>
        <taxon>Spermatophyta</taxon>
        <taxon>Magnoliopsida</taxon>
        <taxon>Ranunculales</taxon>
        <taxon>Circaeasteraceae</taxon>
        <taxon>Kingdonia</taxon>
    </lineage>
</organism>
<keyword evidence="7" id="KW-1185">Reference proteome</keyword>
<dbReference type="Pfam" id="PF10251">
    <property type="entry name" value="PEN-2"/>
    <property type="match status" value="1"/>
</dbReference>
<feature type="domain" description="Plastocyanin-like" evidence="4">
    <location>
        <begin position="499"/>
        <end position="602"/>
    </location>
</feature>
<dbReference type="InterPro" id="IPR001117">
    <property type="entry name" value="Cu-oxidase_2nd"/>
</dbReference>
<keyword evidence="2" id="KW-0812">Transmembrane</keyword>
<dbReference type="InterPro" id="IPR011706">
    <property type="entry name" value="Cu-oxidase_C"/>
</dbReference>
<proteinExistence type="inferred from homology"/>
<feature type="transmembrane region" description="Helical" evidence="2">
    <location>
        <begin position="68"/>
        <end position="88"/>
    </location>
</feature>
<evidence type="ECO:0000259" key="4">
    <source>
        <dbReference type="Pfam" id="PF07731"/>
    </source>
</evidence>
<dbReference type="Pfam" id="PF07731">
    <property type="entry name" value="Cu-oxidase_2"/>
    <property type="match status" value="2"/>
</dbReference>
<feature type="domain" description="Plastocyanin-like" evidence="4">
    <location>
        <begin position="1012"/>
        <end position="1126"/>
    </location>
</feature>
<dbReference type="Gene3D" id="2.60.40.420">
    <property type="entry name" value="Cupredoxins - blue copper proteins"/>
    <property type="match status" value="6"/>
</dbReference>
<evidence type="ECO:0000259" key="3">
    <source>
        <dbReference type="Pfam" id="PF00394"/>
    </source>
</evidence>
<dbReference type="Pfam" id="PF07732">
    <property type="entry name" value="Cu-oxidase_3"/>
    <property type="match status" value="2"/>
</dbReference>
<dbReference type="InterPro" id="IPR008972">
    <property type="entry name" value="Cupredoxin"/>
</dbReference>
<name>A0A7J7NWM1_9MAGN</name>
<dbReference type="Proteomes" id="UP000541444">
    <property type="component" value="Unassembled WGS sequence"/>
</dbReference>
<dbReference type="GO" id="GO:0005507">
    <property type="term" value="F:copper ion binding"/>
    <property type="evidence" value="ECO:0007669"/>
    <property type="project" value="InterPro"/>
</dbReference>
<accession>A0A7J7NWM1</accession>
<dbReference type="EMBL" id="JACGCM010000479">
    <property type="protein sequence ID" value="KAF6171559.1"/>
    <property type="molecule type" value="Genomic_DNA"/>
</dbReference>
<dbReference type="AlphaFoldDB" id="A0A7J7NWM1"/>
<evidence type="ECO:0000313" key="6">
    <source>
        <dbReference type="EMBL" id="KAF6171559.1"/>
    </source>
</evidence>
<reference evidence="6 7" key="1">
    <citation type="journal article" date="2020" name="IScience">
        <title>Genome Sequencing of the Endangered Kingdonia uniflora (Circaeasteraceae, Ranunculales) Reveals Potential Mechanisms of Evolutionary Specialization.</title>
        <authorList>
            <person name="Sun Y."/>
            <person name="Deng T."/>
            <person name="Zhang A."/>
            <person name="Moore M.J."/>
            <person name="Landis J.B."/>
            <person name="Lin N."/>
            <person name="Zhang H."/>
            <person name="Zhang X."/>
            <person name="Huang J."/>
            <person name="Zhang X."/>
            <person name="Sun H."/>
            <person name="Wang H."/>
        </authorList>
    </citation>
    <scope>NUCLEOTIDE SEQUENCE [LARGE SCALE GENOMIC DNA]</scope>
    <source>
        <strain evidence="6">TB1705</strain>
        <tissue evidence="6">Leaf</tissue>
    </source>
</reference>
<comment type="similarity">
    <text evidence="1">Belongs to the multicopper oxidase family.</text>
</comment>
<dbReference type="InterPro" id="IPR019379">
    <property type="entry name" value="Gamma_Secretase_Asp_P_PEN2"/>
</dbReference>
<keyword evidence="2" id="KW-1133">Transmembrane helix</keyword>
<dbReference type="PANTHER" id="PTHR11709:SF311">
    <property type="entry name" value="MONOCOPPER OXIDASE-LIKE PROTEIN SKU5"/>
    <property type="match status" value="1"/>
</dbReference>
<feature type="domain" description="Plastocyanin-like" evidence="5">
    <location>
        <begin position="119"/>
        <end position="222"/>
    </location>
</feature>
<dbReference type="PANTHER" id="PTHR11709">
    <property type="entry name" value="MULTI-COPPER OXIDASE"/>
    <property type="match status" value="1"/>
</dbReference>
<dbReference type="InterPro" id="IPR011707">
    <property type="entry name" value="Cu-oxidase-like_N"/>
</dbReference>
<dbReference type="OrthoDB" id="2121828at2759"/>
<dbReference type="SUPFAM" id="SSF49503">
    <property type="entry name" value="Cupredoxins"/>
    <property type="match status" value="6"/>
</dbReference>
<dbReference type="GO" id="GO:0016491">
    <property type="term" value="F:oxidoreductase activity"/>
    <property type="evidence" value="ECO:0007669"/>
    <property type="project" value="InterPro"/>
</dbReference>
<dbReference type="GO" id="GO:0005886">
    <property type="term" value="C:plasma membrane"/>
    <property type="evidence" value="ECO:0007669"/>
    <property type="project" value="TreeGrafter"/>
</dbReference>
<evidence type="ECO:0000256" key="2">
    <source>
        <dbReference type="SAM" id="Phobius"/>
    </source>
</evidence>
<evidence type="ECO:0000259" key="5">
    <source>
        <dbReference type="Pfam" id="PF07732"/>
    </source>
</evidence>
<evidence type="ECO:0000256" key="1">
    <source>
        <dbReference type="ARBA" id="ARBA00010609"/>
    </source>
</evidence>
<dbReference type="Pfam" id="PF00394">
    <property type="entry name" value="Cu-oxidase"/>
    <property type="match status" value="2"/>
</dbReference>
<protein>
    <recommendedName>
        <fullName evidence="8">Monocopper oxidase-like protein SKU5</fullName>
    </recommendedName>
</protein>
<feature type="domain" description="Plastocyanin-like" evidence="3">
    <location>
        <begin position="766"/>
        <end position="907"/>
    </location>
</feature>
<evidence type="ECO:0008006" key="8">
    <source>
        <dbReference type="Google" id="ProtNLM"/>
    </source>
</evidence>
<comment type="caution">
    <text evidence="6">The sequence shown here is derived from an EMBL/GenBank/DDBJ whole genome shotgun (WGS) entry which is preliminary data.</text>
</comment>
<feature type="domain" description="Plastocyanin-like" evidence="3">
    <location>
        <begin position="265"/>
        <end position="385"/>
    </location>
</feature>
<sequence>MSLREQTMERVEIASETLEGEIQAMGIGGNGESAGLINSNNNREPLWPTVDGSLGLSEEESLNYAHRFFNFGSCLLPWLWALNCYYFWLVLHQSPSLGADIFLEWNVTITLDIKPMYENIQIIAINGMFPGPLINVTTDDIIHVNIFNSLEEPLLMTWNGVQQRLNSWQDGVSGTNCPIQPGKNWTYVLQTKDQIGSYFYSLSMNFQKSAGGFGPIRINNRDDIHVPYPKPEGEFDLLIGDGSYLNYTEIRKSLGNNSVYQYLSAPLLMNGKAPYGTYNDPAYAYESFNVTKGKTYLFRITNVGSALSFNFKIEEHDMVLVETEGSYTNQITLDSLDVHVGQSYSVLVTTNNTDDDYCFIATSSTYTPTQNTPDTFGLGVLHYTNSYQTALPFAHYAPDRNFSVSQAKSIRRNMTAGATQPSPQGTFSLTNVALSREFILFGLRGEIDGVYRYAVNHVSYLTPETPLKLADHFGNASEVYQLDDFTAVGAYPPVPAPVYGTSVVAGSYNGWIEIVFQNYLEVMDAWHLDGYGLYVVGFGDFDWTPASRDSYNLIDPVVRSTVQVYQYGWTAVYVYLDNPGMWNLRSQRLENWYLGQELYIKVFDYGNHTAMDLPPPDNLLICGIYSPAPAPALAPQGSSLNIHMYYTEVPVITINDKFPGPLINATTGDNIHVNIFNNLDEPFLMTWNGIQQRLNSWQDGVSGTNCPIPPGENWTYVFQTKDQVGTFFYSPSLNYQKAGGGFGPIRINNPNETLLPYPKSDAEYDLLIGDWSYYSYKVIRENWGNESSNIIPLDGPFLMNGKGHYDVGQFGYEILTVTRGKTYLIRISNVGSAYSFNFMVSNHTFVLVETEGSYTNQITLDTLDVHVGQSYSVLLTANEPDDDYFIYADSTQVKTYANGLGVLHYDNYTGIARPSTGADGPDPLDRDFSVKQARLIRSNMTAVVASPNPQGTLNVTNATFSQLFVLHTLSAKINGDLRYTINNVSYLTPDTPLKLADYRINGSGVYQLDTFPVDSINPVPVYGTSVITGIYKGWIELVLKNDLDVMDGWHLDGYGFFVVGYGDLDWGPASRASYNLINPVIRSTVQVYPRGWTAVYVYLDNPGMWNLRSQRLENWYLGQELYIRVNDSGNGTAKESNPPNNLLQCGIFAPPAPPPPAPQPQDSSSEDLKEIFMRFNGKKLGLGEIAIALQLKSSPLKKKDNDMQGNKQSSMQICYKLSYL</sequence>
<feature type="domain" description="Plastocyanin-like" evidence="5">
    <location>
        <begin position="647"/>
        <end position="751"/>
    </location>
</feature>
<dbReference type="InterPro" id="IPR045087">
    <property type="entry name" value="Cu-oxidase_fam"/>
</dbReference>